<feature type="transmembrane region" description="Helical" evidence="13">
    <location>
        <begin position="302"/>
        <end position="330"/>
    </location>
</feature>
<dbReference type="AlphaFoldDB" id="F4S1Z5"/>
<evidence type="ECO:0000256" key="3">
    <source>
        <dbReference type="ARBA" id="ARBA00011071"/>
    </source>
</evidence>
<dbReference type="Proteomes" id="UP000001072">
    <property type="component" value="Unassembled WGS sequence"/>
</dbReference>
<dbReference type="PANTHER" id="PTHR12886:SF0">
    <property type="entry name" value="GPI MANNOSYLTRANSFERASE 1"/>
    <property type="match status" value="1"/>
</dbReference>
<evidence type="ECO:0000256" key="12">
    <source>
        <dbReference type="ARBA" id="ARBA00025399"/>
    </source>
</evidence>
<keyword evidence="10 13" id="KW-1133">Transmembrane helix</keyword>
<evidence type="ECO:0000256" key="7">
    <source>
        <dbReference type="ARBA" id="ARBA00022679"/>
    </source>
</evidence>
<keyword evidence="15" id="KW-1185">Reference proteome</keyword>
<feature type="transmembrane region" description="Helical" evidence="13">
    <location>
        <begin position="85"/>
        <end position="106"/>
    </location>
</feature>
<comment type="similarity">
    <text evidence="3 13">Belongs to the PIGM family.</text>
</comment>
<proteinExistence type="inferred from homology"/>
<feature type="transmembrane region" description="Helical" evidence="13">
    <location>
        <begin position="276"/>
        <end position="296"/>
    </location>
</feature>
<dbReference type="FunCoup" id="F4S1Z5">
    <property type="interactions" value="303"/>
</dbReference>
<dbReference type="KEGG" id="mlr:MELLADRAFT_50132"/>
<dbReference type="UniPathway" id="UPA00196"/>
<evidence type="ECO:0000256" key="6">
    <source>
        <dbReference type="ARBA" id="ARBA00022676"/>
    </source>
</evidence>
<dbReference type="RefSeq" id="XP_007415455.1">
    <property type="nucleotide sequence ID" value="XM_007415393.1"/>
</dbReference>
<dbReference type="HOGENOM" id="CLU_024220_1_0_1"/>
<evidence type="ECO:0000313" key="14">
    <source>
        <dbReference type="EMBL" id="EGG01354.1"/>
    </source>
</evidence>
<organism evidence="15">
    <name type="scientific">Melampsora larici-populina (strain 98AG31 / pathotype 3-4-7)</name>
    <name type="common">Poplar leaf rust fungus</name>
    <dbReference type="NCBI Taxonomy" id="747676"/>
    <lineage>
        <taxon>Eukaryota</taxon>
        <taxon>Fungi</taxon>
        <taxon>Dikarya</taxon>
        <taxon>Basidiomycota</taxon>
        <taxon>Pucciniomycotina</taxon>
        <taxon>Pucciniomycetes</taxon>
        <taxon>Pucciniales</taxon>
        <taxon>Melampsoraceae</taxon>
        <taxon>Melampsora</taxon>
    </lineage>
</organism>
<evidence type="ECO:0000256" key="1">
    <source>
        <dbReference type="ARBA" id="ARBA00004477"/>
    </source>
</evidence>
<dbReference type="GO" id="GO:0180041">
    <property type="term" value="F:dol-P-Man:GlcN-acyl-PI alpha-1,4-mannosyltransferase activity"/>
    <property type="evidence" value="ECO:0007669"/>
    <property type="project" value="EnsemblFungi"/>
</dbReference>
<feature type="transmembrane region" description="Helical" evidence="13">
    <location>
        <begin position="7"/>
        <end position="25"/>
    </location>
</feature>
<evidence type="ECO:0000256" key="13">
    <source>
        <dbReference type="RuleBase" id="RU365064"/>
    </source>
</evidence>
<dbReference type="GO" id="GO:0031505">
    <property type="term" value="P:fungal-type cell wall organization"/>
    <property type="evidence" value="ECO:0007669"/>
    <property type="project" value="EnsemblFungi"/>
</dbReference>
<reference evidence="15" key="1">
    <citation type="journal article" date="2011" name="Proc. Natl. Acad. Sci. U.S.A.">
        <title>Obligate biotrophy features unraveled by the genomic analysis of rust fungi.</title>
        <authorList>
            <person name="Duplessis S."/>
            <person name="Cuomo C.A."/>
            <person name="Lin Y.-C."/>
            <person name="Aerts A."/>
            <person name="Tisserant E."/>
            <person name="Veneault-Fourrey C."/>
            <person name="Joly D.L."/>
            <person name="Hacquard S."/>
            <person name="Amselem J."/>
            <person name="Cantarel B.L."/>
            <person name="Chiu R."/>
            <person name="Coutinho P.M."/>
            <person name="Feau N."/>
            <person name="Field M."/>
            <person name="Frey P."/>
            <person name="Gelhaye E."/>
            <person name="Goldberg J."/>
            <person name="Grabherr M.G."/>
            <person name="Kodira C.D."/>
            <person name="Kohler A."/>
            <person name="Kuees U."/>
            <person name="Lindquist E.A."/>
            <person name="Lucas S.M."/>
            <person name="Mago R."/>
            <person name="Mauceli E."/>
            <person name="Morin E."/>
            <person name="Murat C."/>
            <person name="Pangilinan J.L."/>
            <person name="Park R."/>
            <person name="Pearson M."/>
            <person name="Quesneville H."/>
            <person name="Rouhier N."/>
            <person name="Sakthikumar S."/>
            <person name="Salamov A.A."/>
            <person name="Schmutz J."/>
            <person name="Selles B."/>
            <person name="Shapiro H."/>
            <person name="Tanguay P."/>
            <person name="Tuskan G.A."/>
            <person name="Henrissat B."/>
            <person name="Van de Peer Y."/>
            <person name="Rouze P."/>
            <person name="Ellis J.G."/>
            <person name="Dodds P.N."/>
            <person name="Schein J.E."/>
            <person name="Zhong S."/>
            <person name="Hamelin R.C."/>
            <person name="Grigoriev I.V."/>
            <person name="Szabo L.J."/>
            <person name="Martin F."/>
        </authorList>
    </citation>
    <scope>NUCLEOTIDE SEQUENCE [LARGE SCALE GENOMIC DNA]</scope>
    <source>
        <strain evidence="15">98AG31 / pathotype 3-4-7</strain>
    </source>
</reference>
<protein>
    <recommendedName>
        <fullName evidence="4 13">GPI mannosyltransferase 1</fullName>
        <ecNumber evidence="13">2.4.1.-</ecNumber>
    </recommendedName>
    <alternativeName>
        <fullName evidence="13">GPI mannosyltransferase I</fullName>
    </alternativeName>
</protein>
<sequence>MKRFIKFSLLPSFLLRLILIVYSVYHDRNHKLKYTDVDYQVYSDAAKFILSSSSSRIGSPYDRDTYRYTPLLAILLLPNHLLHPLWGKVLFSLSDLVIGLILYLLIRSKKSSHSILIINSLWLLNPIVANISTRGSSESILGVLVISTLYFFERKRFITSAILLGLAVHFKIYPFIYGASIWSHLGSHSNVTSFGYRWVSINQPQFQFVFIAIGTLFGSSALMYLIWGDEYLQNSYLYHLNRLDHRHNFSPYFYQIYLNFFNSNPIYVLRFLSNPLISFLPQISLSLGLGFLFGSIDLRFAWFIQTLGFVGFNKVVTSQYFLWYLWFIPLILDRIHLSRSRLIFMVSSWIITQALWLNQAYQLEFMGKSVFRELWMFSLFFFICNSWILVCLIKAYKPIAHSNLKID</sequence>
<dbReference type="InterPro" id="IPR007704">
    <property type="entry name" value="PIG-M"/>
</dbReference>
<evidence type="ECO:0000256" key="10">
    <source>
        <dbReference type="ARBA" id="ARBA00022989"/>
    </source>
</evidence>
<keyword evidence="11 13" id="KW-0472">Membrane</keyword>
<feature type="transmembrane region" description="Helical" evidence="13">
    <location>
        <begin position="342"/>
        <end position="362"/>
    </location>
</feature>
<name>F4S1Z5_MELLP</name>
<comment type="pathway">
    <text evidence="2 13">Glycolipid biosynthesis; glycosylphosphatidylinositol-anchor biosynthesis.</text>
</comment>
<comment type="function">
    <text evidence="12 13">Mannosyltransferase involved in glycosylphosphatidylinositol-anchor biosynthesis. Transfers the first alpha-1,4-mannose to GlcN-acyl-PI during GPI precursor assembly. Required for cell wall integrity.</text>
</comment>
<dbReference type="GeneID" id="18928669"/>
<keyword evidence="5 13" id="KW-0337">GPI-anchor biosynthesis</keyword>
<keyword evidence="7 13" id="KW-0808">Transferase</keyword>
<feature type="transmembrane region" description="Helical" evidence="13">
    <location>
        <begin position="161"/>
        <end position="185"/>
    </location>
</feature>
<keyword evidence="9 13" id="KW-0256">Endoplasmic reticulum</keyword>
<evidence type="ECO:0000313" key="15">
    <source>
        <dbReference type="Proteomes" id="UP000001072"/>
    </source>
</evidence>
<dbReference type="GO" id="GO:1990529">
    <property type="term" value="C:glycosylphosphatidylinositol-mannosyltransferase I complex"/>
    <property type="evidence" value="ECO:0007669"/>
    <property type="project" value="EnsemblFungi"/>
</dbReference>
<evidence type="ECO:0000256" key="11">
    <source>
        <dbReference type="ARBA" id="ARBA00023136"/>
    </source>
</evidence>
<evidence type="ECO:0000256" key="9">
    <source>
        <dbReference type="ARBA" id="ARBA00022824"/>
    </source>
</evidence>
<evidence type="ECO:0000256" key="5">
    <source>
        <dbReference type="ARBA" id="ARBA00022502"/>
    </source>
</evidence>
<evidence type="ECO:0000256" key="4">
    <source>
        <dbReference type="ARBA" id="ARBA00013797"/>
    </source>
</evidence>
<keyword evidence="6 13" id="KW-0328">Glycosyltransferase</keyword>
<dbReference type="EC" id="2.4.1.-" evidence="13"/>
<dbReference type="PANTHER" id="PTHR12886">
    <property type="entry name" value="PIG-M MANNOSYLTRANSFERASE"/>
    <property type="match status" value="1"/>
</dbReference>
<feature type="transmembrane region" description="Helical" evidence="13">
    <location>
        <begin position="374"/>
        <end position="396"/>
    </location>
</feature>
<dbReference type="GO" id="GO:0005789">
    <property type="term" value="C:endoplasmic reticulum membrane"/>
    <property type="evidence" value="ECO:0007669"/>
    <property type="project" value="UniProtKB-SubCell"/>
</dbReference>
<accession>F4S1Z5</accession>
<dbReference type="InParanoid" id="F4S1Z5"/>
<evidence type="ECO:0000256" key="8">
    <source>
        <dbReference type="ARBA" id="ARBA00022692"/>
    </source>
</evidence>
<dbReference type="VEuPathDB" id="FungiDB:MELLADRAFT_50132"/>
<dbReference type="EMBL" id="GL883139">
    <property type="protein sequence ID" value="EGG01354.1"/>
    <property type="molecule type" value="Genomic_DNA"/>
</dbReference>
<dbReference type="OrthoDB" id="1741594at2759"/>
<dbReference type="Pfam" id="PF05007">
    <property type="entry name" value="Mannosyl_trans"/>
    <property type="match status" value="1"/>
</dbReference>
<evidence type="ECO:0000256" key="2">
    <source>
        <dbReference type="ARBA" id="ARBA00004687"/>
    </source>
</evidence>
<comment type="subcellular location">
    <subcellularLocation>
        <location evidence="1 13">Endoplasmic reticulum membrane</location>
        <topology evidence="1 13">Multi-pass membrane protein</topology>
    </subcellularLocation>
</comment>
<dbReference type="GO" id="GO:0006506">
    <property type="term" value="P:GPI anchor biosynthetic process"/>
    <property type="evidence" value="ECO:0007669"/>
    <property type="project" value="UniProtKB-UniPathway"/>
</dbReference>
<feature type="transmembrane region" description="Helical" evidence="13">
    <location>
        <begin position="205"/>
        <end position="227"/>
    </location>
</feature>
<gene>
    <name evidence="14" type="ORF">MELLADRAFT_50132</name>
</gene>
<dbReference type="eggNOG" id="KOG3893">
    <property type="taxonomic scope" value="Eukaryota"/>
</dbReference>
<keyword evidence="8 13" id="KW-0812">Transmembrane</keyword>
<dbReference type="STRING" id="747676.F4S1Z5"/>